<evidence type="ECO:0000256" key="4">
    <source>
        <dbReference type="ARBA" id="ARBA00022741"/>
    </source>
</evidence>
<organism evidence="10">
    <name type="scientific">marine sediment metagenome</name>
    <dbReference type="NCBI Taxonomy" id="412755"/>
    <lineage>
        <taxon>unclassified sequences</taxon>
        <taxon>metagenomes</taxon>
        <taxon>ecological metagenomes</taxon>
    </lineage>
</organism>
<dbReference type="InterPro" id="IPR003661">
    <property type="entry name" value="HisK_dim/P_dom"/>
</dbReference>
<dbReference type="SUPFAM" id="SSF47384">
    <property type="entry name" value="Homodimeric domain of signal transducing histidine kinase"/>
    <property type="match status" value="1"/>
</dbReference>
<keyword evidence="3" id="KW-0808">Transferase</keyword>
<evidence type="ECO:0000313" key="10">
    <source>
        <dbReference type="EMBL" id="GAG97948.1"/>
    </source>
</evidence>
<dbReference type="GO" id="GO:0030295">
    <property type="term" value="F:protein kinase activator activity"/>
    <property type="evidence" value="ECO:0007669"/>
    <property type="project" value="TreeGrafter"/>
</dbReference>
<feature type="domain" description="Signal transduction histidine kinase dimerisation/phosphoacceptor" evidence="9">
    <location>
        <begin position="56"/>
        <end position="124"/>
    </location>
</feature>
<dbReference type="PANTHER" id="PTHR42878">
    <property type="entry name" value="TWO-COMPONENT HISTIDINE KINASE"/>
    <property type="match status" value="1"/>
</dbReference>
<dbReference type="Pfam" id="PF00512">
    <property type="entry name" value="HisKA"/>
    <property type="match status" value="1"/>
</dbReference>
<keyword evidence="8" id="KW-0175">Coiled coil</keyword>
<keyword evidence="6" id="KW-0067">ATP-binding</keyword>
<dbReference type="GO" id="GO:0005524">
    <property type="term" value="F:ATP binding"/>
    <property type="evidence" value="ECO:0007669"/>
    <property type="project" value="UniProtKB-KW"/>
</dbReference>
<gene>
    <name evidence="10" type="ORF">S01H4_47288</name>
</gene>
<feature type="coiled-coil region" evidence="8">
    <location>
        <begin position="36"/>
        <end position="63"/>
    </location>
</feature>
<keyword evidence="4" id="KW-0547">Nucleotide-binding</keyword>
<evidence type="ECO:0000256" key="5">
    <source>
        <dbReference type="ARBA" id="ARBA00022777"/>
    </source>
</evidence>
<sequence>VRRGDESLRWVSLQASIMTIGDETYVQALFTDVTLQKEAELLVKEEIRKLKDLEKIRKNLISRVSHELKTPLVSISGGTELLLYSYSKDMPTESLEILELIEKGGKRLNLPILAIHLLVELEYLSRSYSFRSSISYMWCCYRIYTFNLRNIR</sequence>
<evidence type="ECO:0000256" key="7">
    <source>
        <dbReference type="ARBA" id="ARBA00023012"/>
    </source>
</evidence>
<evidence type="ECO:0000256" key="3">
    <source>
        <dbReference type="ARBA" id="ARBA00022679"/>
    </source>
</evidence>
<accession>X1CP99</accession>
<dbReference type="EC" id="2.7.13.3" evidence="2"/>
<dbReference type="Gene3D" id="1.10.287.130">
    <property type="match status" value="1"/>
</dbReference>
<evidence type="ECO:0000256" key="8">
    <source>
        <dbReference type="SAM" id="Coils"/>
    </source>
</evidence>
<evidence type="ECO:0000256" key="2">
    <source>
        <dbReference type="ARBA" id="ARBA00012438"/>
    </source>
</evidence>
<dbReference type="SMART" id="SM00388">
    <property type="entry name" value="HisKA"/>
    <property type="match status" value="1"/>
</dbReference>
<feature type="non-terminal residue" evidence="10">
    <location>
        <position position="1"/>
    </location>
</feature>
<dbReference type="Gene3D" id="3.30.450.20">
    <property type="entry name" value="PAS domain"/>
    <property type="match status" value="1"/>
</dbReference>
<dbReference type="PANTHER" id="PTHR42878:SF7">
    <property type="entry name" value="SENSOR HISTIDINE KINASE GLRK"/>
    <property type="match status" value="1"/>
</dbReference>
<keyword evidence="7" id="KW-0902">Two-component regulatory system</keyword>
<comment type="catalytic activity">
    <reaction evidence="1">
        <text>ATP + protein L-histidine = ADP + protein N-phospho-L-histidine.</text>
        <dbReference type="EC" id="2.7.13.3"/>
    </reaction>
</comment>
<evidence type="ECO:0000256" key="1">
    <source>
        <dbReference type="ARBA" id="ARBA00000085"/>
    </source>
</evidence>
<dbReference type="AlphaFoldDB" id="X1CP99"/>
<protein>
    <recommendedName>
        <fullName evidence="2">histidine kinase</fullName>
        <ecNumber evidence="2">2.7.13.3</ecNumber>
    </recommendedName>
</protein>
<reference evidence="10" key="1">
    <citation type="journal article" date="2014" name="Front. Microbiol.">
        <title>High frequency of phylogenetically diverse reductive dehalogenase-homologous genes in deep subseafloor sedimentary metagenomes.</title>
        <authorList>
            <person name="Kawai M."/>
            <person name="Futagami T."/>
            <person name="Toyoda A."/>
            <person name="Takaki Y."/>
            <person name="Nishi S."/>
            <person name="Hori S."/>
            <person name="Arai W."/>
            <person name="Tsubouchi T."/>
            <person name="Morono Y."/>
            <person name="Uchiyama I."/>
            <person name="Ito T."/>
            <person name="Fujiyama A."/>
            <person name="Inagaki F."/>
            <person name="Takami H."/>
        </authorList>
    </citation>
    <scope>NUCLEOTIDE SEQUENCE</scope>
    <source>
        <strain evidence="10">Expedition CK06-06</strain>
    </source>
</reference>
<proteinExistence type="predicted"/>
<evidence type="ECO:0000256" key="6">
    <source>
        <dbReference type="ARBA" id="ARBA00022840"/>
    </source>
</evidence>
<dbReference type="EMBL" id="BART01026525">
    <property type="protein sequence ID" value="GAG97948.1"/>
    <property type="molecule type" value="Genomic_DNA"/>
</dbReference>
<dbReference type="GO" id="GO:0000155">
    <property type="term" value="F:phosphorelay sensor kinase activity"/>
    <property type="evidence" value="ECO:0007669"/>
    <property type="project" value="InterPro"/>
</dbReference>
<dbReference type="GO" id="GO:0000156">
    <property type="term" value="F:phosphorelay response regulator activity"/>
    <property type="evidence" value="ECO:0007669"/>
    <property type="project" value="TreeGrafter"/>
</dbReference>
<dbReference type="GO" id="GO:0007234">
    <property type="term" value="P:osmosensory signaling via phosphorelay pathway"/>
    <property type="evidence" value="ECO:0007669"/>
    <property type="project" value="TreeGrafter"/>
</dbReference>
<name>X1CP99_9ZZZZ</name>
<dbReference type="InterPro" id="IPR050351">
    <property type="entry name" value="BphY/WalK/GraS-like"/>
</dbReference>
<dbReference type="CDD" id="cd00082">
    <property type="entry name" value="HisKA"/>
    <property type="match status" value="1"/>
</dbReference>
<dbReference type="InterPro" id="IPR036097">
    <property type="entry name" value="HisK_dim/P_sf"/>
</dbReference>
<keyword evidence="5" id="KW-0418">Kinase</keyword>
<evidence type="ECO:0000259" key="9">
    <source>
        <dbReference type="SMART" id="SM00388"/>
    </source>
</evidence>
<comment type="caution">
    <text evidence="10">The sequence shown here is derived from an EMBL/GenBank/DDBJ whole genome shotgun (WGS) entry which is preliminary data.</text>
</comment>